<protein>
    <recommendedName>
        <fullName evidence="3">Lipoprotein</fullName>
    </recommendedName>
</protein>
<keyword evidence="2" id="KW-1185">Reference proteome</keyword>
<evidence type="ECO:0008006" key="3">
    <source>
        <dbReference type="Google" id="ProtNLM"/>
    </source>
</evidence>
<sequence>MQIIKQVVICILIGFVFMSCQASDNKYFSRIGDKMETIICKDYTISDMKRTCLNTIEGARELKDKTKNAIEYTEETMSDYRKNVV</sequence>
<dbReference type="RefSeq" id="WP_128745473.1">
    <property type="nucleotide sequence ID" value="NZ_CP035281.1"/>
</dbReference>
<dbReference type="PROSITE" id="PS51257">
    <property type="entry name" value="PROKAR_LIPOPROTEIN"/>
    <property type="match status" value="1"/>
</dbReference>
<proteinExistence type="predicted"/>
<evidence type="ECO:0000313" key="1">
    <source>
        <dbReference type="EMBL" id="QAT42824.1"/>
    </source>
</evidence>
<reference evidence="1 2" key="1">
    <citation type="submission" date="2019-01" db="EMBL/GenBank/DDBJ databases">
        <title>Draft genomes of a novel of Aminipila strains.</title>
        <authorList>
            <person name="Ma S."/>
        </authorList>
    </citation>
    <scope>NUCLEOTIDE SEQUENCE [LARGE SCALE GENOMIC DNA]</scope>
    <source>
        <strain evidence="2">JN-39</strain>
    </source>
</reference>
<dbReference type="EMBL" id="CP035281">
    <property type="protein sequence ID" value="QAT42824.1"/>
    <property type="molecule type" value="Genomic_DNA"/>
</dbReference>
<evidence type="ECO:0000313" key="2">
    <source>
        <dbReference type="Proteomes" id="UP000287601"/>
    </source>
</evidence>
<accession>A0A410PV82</accession>
<organism evidence="1 2">
    <name type="scientific">Aminipila luticellarii</name>
    <dbReference type="NCBI Taxonomy" id="2507160"/>
    <lineage>
        <taxon>Bacteria</taxon>
        <taxon>Bacillati</taxon>
        <taxon>Bacillota</taxon>
        <taxon>Clostridia</taxon>
        <taxon>Peptostreptococcales</taxon>
        <taxon>Anaerovoracaceae</taxon>
        <taxon>Aminipila</taxon>
    </lineage>
</organism>
<dbReference type="Proteomes" id="UP000287601">
    <property type="component" value="Chromosome"/>
</dbReference>
<gene>
    <name evidence="1" type="ORF">EQM06_06020</name>
</gene>
<name>A0A410PV82_9FIRM</name>
<dbReference type="AlphaFoldDB" id="A0A410PV82"/>
<dbReference type="KEGG" id="amij:EQM06_06020"/>